<protein>
    <recommendedName>
        <fullName evidence="2">acylglycerol lipase</fullName>
        <ecNumber evidence="2">3.1.1.23</ecNumber>
    </recommendedName>
</protein>
<evidence type="ECO:0000259" key="8">
    <source>
        <dbReference type="Pfam" id="PF00561"/>
    </source>
</evidence>
<dbReference type="PANTHER" id="PTHR43798:SF5">
    <property type="entry name" value="MONOACYLGLYCEROL LIPASE ABHD6"/>
    <property type="match status" value="1"/>
</dbReference>
<comment type="subcellular location">
    <subcellularLocation>
        <location evidence="3">Late endosome membrane</location>
        <topology evidence="3">Single-pass type II membrane protein</topology>
    </subcellularLocation>
    <subcellularLocation>
        <location evidence="4">Lysosome membrane</location>
        <topology evidence="4">Single-pass type II membrane protein</topology>
    </subcellularLocation>
    <subcellularLocation>
        <location evidence="5">Mitochondrion membrane</location>
        <topology evidence="5">Single-pass type II membrane protein</topology>
    </subcellularLocation>
</comment>
<dbReference type="GO" id="GO:0047372">
    <property type="term" value="F:monoacylglycerol lipase activity"/>
    <property type="evidence" value="ECO:0007669"/>
    <property type="project" value="UniProtKB-EC"/>
</dbReference>
<name>A0A2C9JDF6_BIOGL</name>
<dbReference type="InterPro" id="IPR050266">
    <property type="entry name" value="AB_hydrolase_sf"/>
</dbReference>
<dbReference type="VEuPathDB" id="VectorBase:BGLB000995"/>
<dbReference type="RefSeq" id="XP_013065565.2">
    <property type="nucleotide sequence ID" value="XM_013210111.2"/>
</dbReference>
<comment type="catalytic activity">
    <reaction evidence="6">
        <text>1-dodecanoylglycerol + H2O = dodecanoate + glycerol + H(+)</text>
        <dbReference type="Rhea" id="RHEA:44316"/>
        <dbReference type="ChEBI" id="CHEBI:15377"/>
        <dbReference type="ChEBI" id="CHEBI:15378"/>
        <dbReference type="ChEBI" id="CHEBI:17754"/>
        <dbReference type="ChEBI" id="CHEBI:18262"/>
        <dbReference type="ChEBI" id="CHEBI:75539"/>
    </reaction>
</comment>
<evidence type="ECO:0000313" key="9">
    <source>
        <dbReference type="EnsemblMetazoa" id="BGLB000995-PC"/>
    </source>
</evidence>
<evidence type="ECO:0000256" key="7">
    <source>
        <dbReference type="ARBA" id="ARBA00049568"/>
    </source>
</evidence>
<dbReference type="Gene3D" id="3.40.50.1820">
    <property type="entry name" value="alpha/beta hydrolase"/>
    <property type="match status" value="1"/>
</dbReference>
<dbReference type="Pfam" id="PF00561">
    <property type="entry name" value="Abhydrolase_1"/>
    <property type="match status" value="1"/>
</dbReference>
<comment type="catalytic activity">
    <reaction evidence="1">
        <text>Hydrolyzes glycerol monoesters of long-chain fatty acids.</text>
        <dbReference type="EC" id="3.1.1.23"/>
    </reaction>
</comment>
<evidence type="ECO:0000256" key="5">
    <source>
        <dbReference type="ARBA" id="ARBA00046308"/>
    </source>
</evidence>
<dbReference type="InterPro" id="IPR029058">
    <property type="entry name" value="AB_hydrolase_fold"/>
</dbReference>
<dbReference type="AlphaFoldDB" id="A0A2C9JDF6"/>
<dbReference type="VEuPathDB" id="VectorBase:BGLAX_052766"/>
<feature type="domain" description="AB hydrolase-1" evidence="8">
    <location>
        <begin position="200"/>
        <end position="319"/>
    </location>
</feature>
<dbReference type="EnsemblMetazoa" id="BGLB000995-RB">
    <property type="protein sequence ID" value="BGLB000995-PB"/>
    <property type="gene ID" value="BGLB000995"/>
</dbReference>
<dbReference type="InterPro" id="IPR000073">
    <property type="entry name" value="AB_hydrolase_1"/>
</dbReference>
<reference evidence="9" key="1">
    <citation type="submission" date="2020-05" db="UniProtKB">
        <authorList>
            <consortium name="EnsemblMetazoa"/>
        </authorList>
    </citation>
    <scope>IDENTIFICATION</scope>
    <source>
        <strain evidence="9">BB02</strain>
    </source>
</reference>
<dbReference type="SUPFAM" id="SSF53474">
    <property type="entry name" value="alpha/beta-Hydrolases"/>
    <property type="match status" value="1"/>
</dbReference>
<dbReference type="Proteomes" id="UP000076420">
    <property type="component" value="Unassembled WGS sequence"/>
</dbReference>
<evidence type="ECO:0000256" key="4">
    <source>
        <dbReference type="ARBA" id="ARBA00037874"/>
    </source>
</evidence>
<dbReference type="PRINTS" id="PR00111">
    <property type="entry name" value="ABHYDROLASE"/>
</dbReference>
<dbReference type="GO" id="GO:0031966">
    <property type="term" value="C:mitochondrial membrane"/>
    <property type="evidence" value="ECO:0007669"/>
    <property type="project" value="UniProtKB-SubCell"/>
</dbReference>
<dbReference type="EC" id="3.1.1.23" evidence="2"/>
<comment type="function">
    <text evidence="7">Lipase that preferentially hydrolysis medium-chain saturated monoacylglycerols including 2-arachidonoylglycerol. Through 2-arachidonoylglycerol degradation may regulate endocannabinoid signaling pathways. Also has a lysophosphatidyl lipase activity with a preference for lysophosphatidylglycerol among other lysophospholipids. Also able to degrade bis(monoacylglycero)phosphate (BMP) and constitutes the major enzyme for BMP catabolism. BMP, also known as lysobisphosphatidic acid, is enriched in late endosomes and lysosomes and plays a key role in the formation of intraluminal vesicles and in lipid sorting.</text>
</comment>
<sequence length="465" mass="52201">MSSKKQARVGPSEINSDIVEIRPSRKLRIQHFNERPRDEKFKREMQIYSLYRQKNVISSGPLTMPKNQKHSQKNMLDKVGDQLQTALSQDRLDHSNKNYGHIKTSAVLDANICKLKLQGNEMPTDFTHFSPGNVNKQELHSDLMAQELKPHHNIPDTCEILNTKSAESVLHHEDIIPQGSSFDENILTSNSVTADYKDLVIFFIHGVGGSSDLWCSQTQYLSRLGYEIICPDLIGHGLSCAPKNAKAYHFNEIAVDLETIFDKYCKRRNIIIGHSYGSSFASYLARHRPKRVMKLILISGGPPTPLAPQPGVFQLPYFMLACIKPCVVLGFHKGAFHKAKAPVISKKEAFNIPTYVLQNIMNGQDWPDGDELFHGWLTCPCLLIYGADDQLVSLSDEQDMAKVIFDSQLEVIRNASHMVMVEAPDEVNQIIEAFIKKPLYSVASQAQNSSVHQGTSQLISQSASE</sequence>
<evidence type="ECO:0000313" key="10">
    <source>
        <dbReference type="Proteomes" id="UP000076420"/>
    </source>
</evidence>
<dbReference type="STRING" id="6526.A0A2C9JDF6"/>
<evidence type="ECO:0000256" key="2">
    <source>
        <dbReference type="ARBA" id="ARBA00013254"/>
    </source>
</evidence>
<proteinExistence type="predicted"/>
<dbReference type="OrthoDB" id="428974at2759"/>
<organism evidence="9 10">
    <name type="scientific">Biomphalaria glabrata</name>
    <name type="common">Bloodfluke planorb</name>
    <name type="synonym">Freshwater snail</name>
    <dbReference type="NCBI Taxonomy" id="6526"/>
    <lineage>
        <taxon>Eukaryota</taxon>
        <taxon>Metazoa</taxon>
        <taxon>Spiralia</taxon>
        <taxon>Lophotrochozoa</taxon>
        <taxon>Mollusca</taxon>
        <taxon>Gastropoda</taxon>
        <taxon>Heterobranchia</taxon>
        <taxon>Euthyneura</taxon>
        <taxon>Panpulmonata</taxon>
        <taxon>Hygrophila</taxon>
        <taxon>Lymnaeoidea</taxon>
        <taxon>Planorbidae</taxon>
        <taxon>Biomphalaria</taxon>
    </lineage>
</organism>
<accession>A0A2C9JDF6</accession>
<evidence type="ECO:0000256" key="1">
    <source>
        <dbReference type="ARBA" id="ARBA00001613"/>
    </source>
</evidence>
<evidence type="ECO:0000256" key="6">
    <source>
        <dbReference type="ARBA" id="ARBA00047662"/>
    </source>
</evidence>
<dbReference type="PANTHER" id="PTHR43798">
    <property type="entry name" value="MONOACYLGLYCEROL LIPASE"/>
    <property type="match status" value="1"/>
</dbReference>
<dbReference type="KEGG" id="bgt:106054300"/>
<dbReference type="GO" id="GO:0046464">
    <property type="term" value="P:acylglycerol catabolic process"/>
    <property type="evidence" value="ECO:0007669"/>
    <property type="project" value="TreeGrafter"/>
</dbReference>
<dbReference type="EnsemblMetazoa" id="BGLB000995-RC">
    <property type="protein sequence ID" value="BGLB000995-PC"/>
    <property type="gene ID" value="BGLB000995"/>
</dbReference>
<dbReference type="GO" id="GO:0005765">
    <property type="term" value="C:lysosomal membrane"/>
    <property type="evidence" value="ECO:0007669"/>
    <property type="project" value="UniProtKB-SubCell"/>
</dbReference>
<evidence type="ECO:0000256" key="3">
    <source>
        <dbReference type="ARBA" id="ARBA00037797"/>
    </source>
</evidence>
<dbReference type="GO" id="GO:0031902">
    <property type="term" value="C:late endosome membrane"/>
    <property type="evidence" value="ECO:0007669"/>
    <property type="project" value="UniProtKB-SubCell"/>
</dbReference>
<gene>
    <name evidence="9" type="primary">106054300</name>
</gene>